<sequence length="330" mass="36453">MQNGTHRRVAPTPIHVHLRVRQDASPQEKHPRRPASPTLSPPSHPSTQPQPQLPAPEHLLELTAIWNEDKRTPSVLSRRAWALARNLRVEAFHRWWHRRRQTAKRVGEMLLEETYELEVGTPPVLRGRAKRAKMEMQDSDETLVSSPRKCAYTHFTSSLPTSRSTSPLPPSSPPSLSSSPALSSPPPSIQVQLKEEWCNRVRDGPSSDLTCSLCSSGEPPSLHDRTDSLPPTTDTSMSSPEPAFVFPSPDEPLTPPVVPMRWCIVGRHYALNGSFIGRCMCGPVVWGGCELEDELCASSSSSVEDGLCPSLIDDDSHPLLLEEDELGGEA</sequence>
<comment type="caution">
    <text evidence="2">The sequence shown here is derived from an EMBL/GenBank/DDBJ whole genome shotgun (WGS) entry which is preliminary data.</text>
</comment>
<feature type="region of interest" description="Disordered" evidence="1">
    <location>
        <begin position="1"/>
        <end position="54"/>
    </location>
</feature>
<dbReference type="AlphaFoldDB" id="A0A369KAT7"/>
<protein>
    <recommendedName>
        <fullName evidence="4">Homeobox domain-containing protein</fullName>
    </recommendedName>
</protein>
<proteinExistence type="predicted"/>
<feature type="region of interest" description="Disordered" evidence="1">
    <location>
        <begin position="155"/>
        <end position="187"/>
    </location>
</feature>
<feature type="compositionally biased region" description="Low complexity" evidence="1">
    <location>
        <begin position="156"/>
        <end position="166"/>
    </location>
</feature>
<dbReference type="EMBL" id="LUEZ02000009">
    <property type="protein sequence ID" value="RDB29967.1"/>
    <property type="molecule type" value="Genomic_DNA"/>
</dbReference>
<gene>
    <name evidence="2" type="ORF">Hypma_013748</name>
</gene>
<accession>A0A369KAT7</accession>
<name>A0A369KAT7_HYPMA</name>
<dbReference type="STRING" id="39966.A0A369KAT7"/>
<evidence type="ECO:0008006" key="4">
    <source>
        <dbReference type="Google" id="ProtNLM"/>
    </source>
</evidence>
<evidence type="ECO:0000313" key="3">
    <source>
        <dbReference type="Proteomes" id="UP000076154"/>
    </source>
</evidence>
<keyword evidence="3" id="KW-1185">Reference proteome</keyword>
<evidence type="ECO:0000256" key="1">
    <source>
        <dbReference type="SAM" id="MobiDB-lite"/>
    </source>
</evidence>
<dbReference type="Proteomes" id="UP000076154">
    <property type="component" value="Unassembled WGS sequence"/>
</dbReference>
<dbReference type="InParanoid" id="A0A369KAT7"/>
<dbReference type="OrthoDB" id="3257151at2759"/>
<feature type="region of interest" description="Disordered" evidence="1">
    <location>
        <begin position="212"/>
        <end position="240"/>
    </location>
</feature>
<evidence type="ECO:0000313" key="2">
    <source>
        <dbReference type="EMBL" id="RDB29967.1"/>
    </source>
</evidence>
<reference evidence="2" key="1">
    <citation type="submission" date="2018-04" db="EMBL/GenBank/DDBJ databases">
        <title>Whole genome sequencing of Hypsizygus marmoreus.</title>
        <authorList>
            <person name="Choi I.-G."/>
            <person name="Min B."/>
            <person name="Kim J.-G."/>
            <person name="Kim S."/>
            <person name="Oh Y.-L."/>
            <person name="Kong W.-S."/>
            <person name="Park H."/>
            <person name="Jeong J."/>
            <person name="Song E.-S."/>
        </authorList>
    </citation>
    <scope>NUCLEOTIDE SEQUENCE [LARGE SCALE GENOMIC DNA]</scope>
    <source>
        <strain evidence="2">51987-8</strain>
    </source>
</reference>
<feature type="compositionally biased region" description="Basic and acidic residues" evidence="1">
    <location>
        <begin position="20"/>
        <end position="29"/>
    </location>
</feature>
<feature type="compositionally biased region" description="Polar residues" evidence="1">
    <location>
        <begin position="229"/>
        <end position="239"/>
    </location>
</feature>
<organism evidence="2 3">
    <name type="scientific">Hypsizygus marmoreus</name>
    <name type="common">White beech mushroom</name>
    <name type="synonym">Agaricus marmoreus</name>
    <dbReference type="NCBI Taxonomy" id="39966"/>
    <lineage>
        <taxon>Eukaryota</taxon>
        <taxon>Fungi</taxon>
        <taxon>Dikarya</taxon>
        <taxon>Basidiomycota</taxon>
        <taxon>Agaricomycotina</taxon>
        <taxon>Agaricomycetes</taxon>
        <taxon>Agaricomycetidae</taxon>
        <taxon>Agaricales</taxon>
        <taxon>Tricholomatineae</taxon>
        <taxon>Lyophyllaceae</taxon>
        <taxon>Hypsizygus</taxon>
    </lineage>
</organism>